<protein>
    <submittedName>
        <fullName evidence="1">Uncharacterized protein</fullName>
    </submittedName>
</protein>
<evidence type="ECO:0000313" key="2">
    <source>
        <dbReference type="Proteomes" id="UP000692954"/>
    </source>
</evidence>
<dbReference type="AlphaFoldDB" id="A0A8S1NIJ9"/>
<comment type="caution">
    <text evidence="1">The sequence shown here is derived from an EMBL/GenBank/DDBJ whole genome shotgun (WGS) entry which is preliminary data.</text>
</comment>
<dbReference type="EMBL" id="CAJJDN010000053">
    <property type="protein sequence ID" value="CAD8088845.1"/>
    <property type="molecule type" value="Genomic_DNA"/>
</dbReference>
<accession>A0A8S1NIJ9</accession>
<dbReference type="Proteomes" id="UP000692954">
    <property type="component" value="Unassembled WGS sequence"/>
</dbReference>
<sequence>MKKLNYQPKQMFINNILSTQKHTPQVCFKELITLNSQSQQNIFDQEKLLQQMERVVLSCYQLQKYWEQIQTCYIELNALQSNIGKLEKINKPSQNSYLILRQLIESVFQKCESQKEIILNKKCQNSLLMIGGMKENELNFGQINNGFVSECWI</sequence>
<keyword evidence="2" id="KW-1185">Reference proteome</keyword>
<name>A0A8S1NIJ9_9CILI</name>
<reference evidence="1" key="1">
    <citation type="submission" date="2021-01" db="EMBL/GenBank/DDBJ databases">
        <authorList>
            <consortium name="Genoscope - CEA"/>
            <person name="William W."/>
        </authorList>
    </citation>
    <scope>NUCLEOTIDE SEQUENCE</scope>
</reference>
<organism evidence="1 2">
    <name type="scientific">Paramecium sonneborni</name>
    <dbReference type="NCBI Taxonomy" id="65129"/>
    <lineage>
        <taxon>Eukaryota</taxon>
        <taxon>Sar</taxon>
        <taxon>Alveolata</taxon>
        <taxon>Ciliophora</taxon>
        <taxon>Intramacronucleata</taxon>
        <taxon>Oligohymenophorea</taxon>
        <taxon>Peniculida</taxon>
        <taxon>Parameciidae</taxon>
        <taxon>Paramecium</taxon>
    </lineage>
</organism>
<proteinExistence type="predicted"/>
<evidence type="ECO:0000313" key="1">
    <source>
        <dbReference type="EMBL" id="CAD8088845.1"/>
    </source>
</evidence>
<gene>
    <name evidence="1" type="ORF">PSON_ATCC_30995.1.T0530126</name>
</gene>
<dbReference type="OrthoDB" id="10345866at2759"/>